<dbReference type="PANTHER" id="PTHR31912">
    <property type="entry name" value="IP13529P"/>
    <property type="match status" value="1"/>
</dbReference>
<keyword evidence="3" id="KW-1185">Reference proteome</keyword>
<gene>
    <name evidence="2" type="ORF">PACLA_8A032717</name>
</gene>
<comment type="caution">
    <text evidence="2">The sequence shown here is derived from an EMBL/GenBank/DDBJ whole genome shotgun (WGS) entry which is preliminary data.</text>
</comment>
<dbReference type="OrthoDB" id="5948273at2759"/>
<evidence type="ECO:0000256" key="1">
    <source>
        <dbReference type="SAM" id="MobiDB-lite"/>
    </source>
</evidence>
<dbReference type="InterPro" id="IPR013087">
    <property type="entry name" value="Znf_C2H2_type"/>
</dbReference>
<evidence type="ECO:0000313" key="2">
    <source>
        <dbReference type="EMBL" id="CAB4004548.1"/>
    </source>
</evidence>
<protein>
    <submittedName>
        <fullName evidence="2">Uncharacterized protein LOC111325078 isoform X1</fullName>
    </submittedName>
</protein>
<dbReference type="PROSITE" id="PS00028">
    <property type="entry name" value="ZINC_FINGER_C2H2_1"/>
    <property type="match status" value="1"/>
</dbReference>
<dbReference type="AlphaFoldDB" id="A0A7D9E8S0"/>
<dbReference type="PANTHER" id="PTHR31912:SF34">
    <property type="entry name" value="NOTOCHORD-RELATED PROTEIN"/>
    <property type="match status" value="1"/>
</dbReference>
<evidence type="ECO:0000313" key="3">
    <source>
        <dbReference type="Proteomes" id="UP001152795"/>
    </source>
</evidence>
<feature type="region of interest" description="Disordered" evidence="1">
    <location>
        <begin position="60"/>
        <end position="96"/>
    </location>
</feature>
<sequence length="828" mass="94584">MYVCPYCGEFTGQKFDRYLRHIKFVHSNEPNFKISCTYCGQGFTRFSSFKSHLDRKHKQQCAQDHSLDEGNDDPDHGIIDVPIEDEDQADEDDDDIDQDTDIEKITKFIALFVLKTKEVNLVSQQAIDSMLDNTKTLVDHCLQTLGGEVKLCLAQNGLNWAEINGLKEVFDNQSSIYETALGPVANEYLQVKYLVEKLNFVQPQSIVLSQEGHYEMKDGKMKYIQRKETFQYIPILETLKALLNHPDILTEACNSHTSTDGKIRDFCDGEYFKSHPLFGVVENALIIHGYYDEFQVTNPLGSRTKIHKLGAFYFILGNISAEYRSCVNLINLFTLCKVELLKKHGIDRILQPFMNDIGTLESETGFAVKVDGFNKTFRGTIGPFSTDNLGAHMIGGYKESFNCLRICCVCMATKNDIQTSFSEDEFQLRTKTAHDRHCELVSEDATMSTAYGVKRASALNQSTFFHVVDGVDLDIMHDQLEGVLPLEVKMLLQRYVQEEKILTLDTVNERIINFEYGVVDRKDRPSPLKQQVLNTNSATISQTATQMWCLARVLPLLIRDLIPEDDSHWQNVLLLLQIEEILFAPTTSPELAAYLAVLVGEYLESFSKLYARPIIRKQHYMVHYPRQIVRRGPLVRSWAMRFEEKHSYFKKLVDKLNNFKNIDYSLAKRHQALQAYLLQTSAGTLFNKALKYGPGERVTIADAGLEDELEDVTPTSLVTVCKWVVVGGTRYSVGCVLITALHYGIHTFGLVKKIMVETENEVVVFQCKILQVLKHEQHLNAHQVCLSEEVKYIKHEDLVDFHPLGLHKGFECNSTKSFVVLRYRVDYI</sequence>
<feature type="compositionally biased region" description="Acidic residues" evidence="1">
    <location>
        <begin position="82"/>
        <end position="96"/>
    </location>
</feature>
<proteinExistence type="predicted"/>
<feature type="compositionally biased region" description="Basic and acidic residues" evidence="1">
    <location>
        <begin position="65"/>
        <end position="78"/>
    </location>
</feature>
<dbReference type="SMART" id="SM00355">
    <property type="entry name" value="ZnF_C2H2"/>
    <property type="match status" value="2"/>
</dbReference>
<reference evidence="2" key="1">
    <citation type="submission" date="2020-04" db="EMBL/GenBank/DDBJ databases">
        <authorList>
            <person name="Alioto T."/>
            <person name="Alioto T."/>
            <person name="Gomez Garrido J."/>
        </authorList>
    </citation>
    <scope>NUCLEOTIDE SEQUENCE</scope>
    <source>
        <strain evidence="2">A484AB</strain>
    </source>
</reference>
<name>A0A7D9E8S0_PARCT</name>
<dbReference type="Proteomes" id="UP001152795">
    <property type="component" value="Unassembled WGS sequence"/>
</dbReference>
<accession>A0A7D9E8S0</accession>
<dbReference type="Gene3D" id="3.30.160.60">
    <property type="entry name" value="Classic Zinc Finger"/>
    <property type="match status" value="1"/>
</dbReference>
<dbReference type="PROSITE" id="PS50157">
    <property type="entry name" value="ZINC_FINGER_C2H2_2"/>
    <property type="match status" value="1"/>
</dbReference>
<organism evidence="2 3">
    <name type="scientific">Paramuricea clavata</name>
    <name type="common">Red gorgonian</name>
    <name type="synonym">Violescent sea-whip</name>
    <dbReference type="NCBI Taxonomy" id="317549"/>
    <lineage>
        <taxon>Eukaryota</taxon>
        <taxon>Metazoa</taxon>
        <taxon>Cnidaria</taxon>
        <taxon>Anthozoa</taxon>
        <taxon>Octocorallia</taxon>
        <taxon>Malacalcyonacea</taxon>
        <taxon>Plexauridae</taxon>
        <taxon>Paramuricea</taxon>
    </lineage>
</organism>
<dbReference type="EMBL" id="CACRXK020004932">
    <property type="protein sequence ID" value="CAB4004548.1"/>
    <property type="molecule type" value="Genomic_DNA"/>
</dbReference>